<evidence type="ECO:0000313" key="11">
    <source>
        <dbReference type="Proteomes" id="UP000606786"/>
    </source>
</evidence>
<evidence type="ECO:0000313" key="10">
    <source>
        <dbReference type="EMBL" id="CAD6995403.1"/>
    </source>
</evidence>
<keyword evidence="4 9" id="KW-0812">Transmembrane</keyword>
<evidence type="ECO:0000256" key="9">
    <source>
        <dbReference type="RuleBase" id="RU363011"/>
    </source>
</evidence>
<dbReference type="KEGG" id="ccat:101459326"/>
<evidence type="ECO:0000256" key="8">
    <source>
        <dbReference type="ARBA" id="ARBA00023136"/>
    </source>
</evidence>
<reference evidence="10" key="1">
    <citation type="submission" date="2020-11" db="EMBL/GenBank/DDBJ databases">
        <authorList>
            <person name="Whitehead M."/>
        </authorList>
    </citation>
    <scope>NUCLEOTIDE SEQUENCE</scope>
    <source>
        <strain evidence="10">EGII</strain>
    </source>
</reference>
<evidence type="ECO:0000256" key="3">
    <source>
        <dbReference type="ARBA" id="ARBA00006792"/>
    </source>
</evidence>
<evidence type="ECO:0000256" key="2">
    <source>
        <dbReference type="ARBA" id="ARBA00004434"/>
    </source>
</evidence>
<comment type="similarity">
    <text evidence="3 9">Belongs to the MICOS complex subunit Mic10 family.</text>
</comment>
<dbReference type="PANTHER" id="PTHR21304">
    <property type="entry name" value="MICOS COMPLEX SUBUNIT MIC10"/>
    <property type="match status" value="1"/>
</dbReference>
<comment type="subunit">
    <text evidence="9">Component of the mitochondrial contact site and cristae organizing system (MICOS) complex.</text>
</comment>
<evidence type="ECO:0000256" key="7">
    <source>
        <dbReference type="ARBA" id="ARBA00023128"/>
    </source>
</evidence>
<accession>A0A811UDR7</accession>
<name>A0A811UDR7_CERCA</name>
<keyword evidence="6 9" id="KW-1133">Transmembrane helix</keyword>
<protein>
    <recommendedName>
        <fullName evidence="9">MICOS complex subunit MIC10</fullName>
    </recommendedName>
</protein>
<evidence type="ECO:0000256" key="1">
    <source>
        <dbReference type="ARBA" id="ARBA00002689"/>
    </source>
</evidence>
<evidence type="ECO:0000256" key="6">
    <source>
        <dbReference type="ARBA" id="ARBA00022989"/>
    </source>
</evidence>
<keyword evidence="8 9" id="KW-0472">Membrane</keyword>
<organism evidence="10 11">
    <name type="scientific">Ceratitis capitata</name>
    <name type="common">Mediterranean fruit fly</name>
    <name type="synonym">Tephritis capitata</name>
    <dbReference type="NCBI Taxonomy" id="7213"/>
    <lineage>
        <taxon>Eukaryota</taxon>
        <taxon>Metazoa</taxon>
        <taxon>Ecdysozoa</taxon>
        <taxon>Arthropoda</taxon>
        <taxon>Hexapoda</taxon>
        <taxon>Insecta</taxon>
        <taxon>Pterygota</taxon>
        <taxon>Neoptera</taxon>
        <taxon>Endopterygota</taxon>
        <taxon>Diptera</taxon>
        <taxon>Brachycera</taxon>
        <taxon>Muscomorpha</taxon>
        <taxon>Tephritoidea</taxon>
        <taxon>Tephritidae</taxon>
        <taxon>Ceratitis</taxon>
        <taxon>Ceratitis</taxon>
    </lineage>
</organism>
<dbReference type="GO" id="GO:0061617">
    <property type="term" value="C:MICOS complex"/>
    <property type="evidence" value="ECO:0007669"/>
    <property type="project" value="UniProtKB-UniRule"/>
</dbReference>
<proteinExistence type="inferred from homology"/>
<sequence length="71" mass="7798">MVVSKISYPEDEYGKRLDRCTTDLLVKGSSGLFVGFAMSLLIFKRKAWPSLIGAGFGIGVAFKTCEKHLNV</sequence>
<gene>
    <name evidence="10" type="ORF">CCAP1982_LOCUS4121</name>
</gene>
<dbReference type="AlphaFoldDB" id="A0A811UDR7"/>
<dbReference type="PANTHER" id="PTHR21304:SF0">
    <property type="entry name" value="MICOS COMPLEX SUBUNIT MIC10"/>
    <property type="match status" value="1"/>
</dbReference>
<keyword evidence="7 9" id="KW-0496">Mitochondrion</keyword>
<dbReference type="Pfam" id="PF04418">
    <property type="entry name" value="DUF543"/>
    <property type="match status" value="1"/>
</dbReference>
<comment type="caution">
    <text evidence="10">The sequence shown here is derived from an EMBL/GenBank/DDBJ whole genome shotgun (WGS) entry which is preliminary data.</text>
</comment>
<dbReference type="InterPro" id="IPR007512">
    <property type="entry name" value="Mic10"/>
</dbReference>
<dbReference type="OrthoDB" id="1916310at2759"/>
<feature type="transmembrane region" description="Helical" evidence="9">
    <location>
        <begin position="24"/>
        <end position="43"/>
    </location>
</feature>
<keyword evidence="5 9" id="KW-0999">Mitochondrion inner membrane</keyword>
<dbReference type="EMBL" id="CAJHJT010000001">
    <property type="protein sequence ID" value="CAD6995403.1"/>
    <property type="molecule type" value="Genomic_DNA"/>
</dbReference>
<evidence type="ECO:0000256" key="4">
    <source>
        <dbReference type="ARBA" id="ARBA00022692"/>
    </source>
</evidence>
<comment type="function">
    <text evidence="1 9">Component of the MICOS complex, a large protein complex of the mitochondrial inner membrane that plays crucial roles in the maintenance of crista junctions, inner membrane architecture, and formation of contact sites to the outer membrane.</text>
</comment>
<dbReference type="Proteomes" id="UP000606786">
    <property type="component" value="Unassembled WGS sequence"/>
</dbReference>
<comment type="subcellular location">
    <subcellularLocation>
        <location evidence="2 9">Mitochondrion inner membrane</location>
        <topology evidence="2 9">Single-pass membrane protein</topology>
    </subcellularLocation>
</comment>
<evidence type="ECO:0000256" key="5">
    <source>
        <dbReference type="ARBA" id="ARBA00022792"/>
    </source>
</evidence>
<keyword evidence="11" id="KW-1185">Reference proteome</keyword>